<gene>
    <name evidence="1" type="ORF">AAY24_13255</name>
</gene>
<dbReference type="Proteomes" id="UP000034410">
    <property type="component" value="Chromosome"/>
</dbReference>
<organism evidence="1 2">
    <name type="scientific">Sedimenticola thiotaurini</name>
    <dbReference type="NCBI Taxonomy" id="1543721"/>
    <lineage>
        <taxon>Bacteria</taxon>
        <taxon>Pseudomonadati</taxon>
        <taxon>Pseudomonadota</taxon>
        <taxon>Gammaproteobacteria</taxon>
        <taxon>Chromatiales</taxon>
        <taxon>Sedimenticolaceae</taxon>
        <taxon>Sedimenticola</taxon>
    </lineage>
</organism>
<dbReference type="OrthoDB" id="5764462at2"/>
<evidence type="ECO:0000313" key="2">
    <source>
        <dbReference type="Proteomes" id="UP000034410"/>
    </source>
</evidence>
<dbReference type="AlphaFoldDB" id="A0A0F7K0R8"/>
<keyword evidence="2" id="KW-1185">Reference proteome</keyword>
<reference evidence="1 2" key="1">
    <citation type="journal article" date="2015" name="Genome Announc.">
        <title>Complete Genome Sequence of Sedimenticola thiotaurini Strain SIP-G1, a Polyphosphate- and Polyhydroxyalkanoate-Accumulating Sulfur-Oxidizing Gammaproteobacterium Isolated from Salt Marsh Sediments.</title>
        <authorList>
            <person name="Flood B.E."/>
            <person name="Jones D.S."/>
            <person name="Bailey J.V."/>
        </authorList>
    </citation>
    <scope>NUCLEOTIDE SEQUENCE [LARGE SCALE GENOMIC DNA]</scope>
    <source>
        <strain evidence="1 2">SIP-G1</strain>
    </source>
</reference>
<protein>
    <submittedName>
        <fullName evidence="1">Uncharacterized protein</fullName>
    </submittedName>
</protein>
<sequence length="175" mass="20852">MPASETSQQEKIRLEHQAAKLFMRWYEHDTGKPIRHIWHNRPIKPDVSCQFEGERLDLEIAHLYGTEQEAMKILGRNLSRKTRQELRKMEQDTDPHHRLLNALNRILANKATKRYKTRRVWLVIRNAHPAWNSNVIAAMQHRIQVPRKHPFEQIWIVGDFNGKSGIVQLYPRNRE</sequence>
<dbReference type="RefSeq" id="WP_046860093.1">
    <property type="nucleotide sequence ID" value="NZ_CP011412.1"/>
</dbReference>
<dbReference type="KEGG" id="seds:AAY24_13255"/>
<evidence type="ECO:0000313" key="1">
    <source>
        <dbReference type="EMBL" id="AKH21164.1"/>
    </source>
</evidence>
<accession>A0A0F7K0R8</accession>
<dbReference type="EMBL" id="CP011412">
    <property type="protein sequence ID" value="AKH21164.1"/>
    <property type="molecule type" value="Genomic_DNA"/>
</dbReference>
<name>A0A0F7K0R8_9GAMM</name>
<dbReference type="PATRIC" id="fig|1543721.4.peg.2743"/>
<proteinExistence type="predicted"/>